<gene>
    <name evidence="2" type="ORF">SERLADRAFT_405831</name>
</gene>
<name>F8NLD0_SERL9</name>
<accession>F8NLD0</accession>
<dbReference type="KEGG" id="sla:SERLADRAFT_405831"/>
<dbReference type="AlphaFoldDB" id="F8NLD0"/>
<sequence length="236" mass="25597">MNAPKGFWQHNQRWGGAKQTRKSARPAQKLTQDGTDGKRRANPSLELSDELPIANDHISKIARVSDDCDLAISIVDLNSTNATLVPEEAVTKIPKTIPTTSAWQAAASLCSKPIETIMAMSSINSHPVNSSTILSKVSKAAKSELFRSKIKKAKLLAVLSTITPKNLYAKDWLNKNAGGLKSDFKAFFKDLPLQEWKKLDTSVCTKLGLVGKLLFPTGLMVAGAPIIRSESNLSKG</sequence>
<evidence type="ECO:0000256" key="1">
    <source>
        <dbReference type="SAM" id="MobiDB-lite"/>
    </source>
</evidence>
<reference evidence="2" key="1">
    <citation type="submission" date="2011-04" db="EMBL/GenBank/DDBJ databases">
        <title>Evolution of plant cell wall degrading machinery underlies the functional diversity of forest fungi.</title>
        <authorList>
            <consortium name="US DOE Joint Genome Institute (JGI-PGF)"/>
            <person name="Eastwood D.C."/>
            <person name="Floudas D."/>
            <person name="Binder M."/>
            <person name="Majcherczyk A."/>
            <person name="Schneider P."/>
            <person name="Aerts A."/>
            <person name="Asiegbu F.O."/>
            <person name="Baker S.E."/>
            <person name="Barry K."/>
            <person name="Bendiksby M."/>
            <person name="Blumentritt M."/>
            <person name="Coutinho P.M."/>
            <person name="Cullen D."/>
            <person name="Cullen D."/>
            <person name="Gathman A."/>
            <person name="Goodell B."/>
            <person name="Henrissat B."/>
            <person name="Ihrmark K."/>
            <person name="Kauserud H."/>
            <person name="Kohler A."/>
            <person name="LaButti K."/>
            <person name="Lapidus A."/>
            <person name="Lavin J.L."/>
            <person name="Lee Y.-H."/>
            <person name="Lindquist E."/>
            <person name="Lilly W."/>
            <person name="Lucas S."/>
            <person name="Morin E."/>
            <person name="Murat C."/>
            <person name="Oguiza J.A."/>
            <person name="Park J."/>
            <person name="Pisabarro A.G."/>
            <person name="Riley R."/>
            <person name="Rosling A."/>
            <person name="Salamov A."/>
            <person name="Schmidt O."/>
            <person name="Schmutz J."/>
            <person name="Skrede I."/>
            <person name="Stenlid J."/>
            <person name="Wiebenga A."/>
            <person name="Xie X."/>
            <person name="Kues U."/>
            <person name="Hibbett D.S."/>
            <person name="Hoffmeister D."/>
            <person name="Hogberg N."/>
            <person name="Martin F."/>
            <person name="Grigoriev I.V."/>
            <person name="Watkinson S.C."/>
        </authorList>
    </citation>
    <scope>NUCLEOTIDE SEQUENCE</scope>
    <source>
        <strain evidence="2">S7.9</strain>
    </source>
</reference>
<dbReference type="RefSeq" id="XP_007314377.1">
    <property type="nucleotide sequence ID" value="XM_007314315.1"/>
</dbReference>
<evidence type="ECO:0000313" key="2">
    <source>
        <dbReference type="EMBL" id="EGO28178.1"/>
    </source>
</evidence>
<protein>
    <submittedName>
        <fullName evidence="2">Uncharacterized protein</fullName>
    </submittedName>
</protein>
<dbReference type="EMBL" id="GL945430">
    <property type="protein sequence ID" value="EGO28178.1"/>
    <property type="molecule type" value="Genomic_DNA"/>
</dbReference>
<organism>
    <name type="scientific">Serpula lacrymans var. lacrymans (strain S7.9)</name>
    <name type="common">Dry rot fungus</name>
    <dbReference type="NCBI Taxonomy" id="578457"/>
    <lineage>
        <taxon>Eukaryota</taxon>
        <taxon>Fungi</taxon>
        <taxon>Dikarya</taxon>
        <taxon>Basidiomycota</taxon>
        <taxon>Agaricomycotina</taxon>
        <taxon>Agaricomycetes</taxon>
        <taxon>Agaricomycetidae</taxon>
        <taxon>Boletales</taxon>
        <taxon>Coniophorineae</taxon>
        <taxon>Serpulaceae</taxon>
        <taxon>Serpula</taxon>
    </lineage>
</organism>
<dbReference type="Proteomes" id="UP000008064">
    <property type="component" value="Unassembled WGS sequence"/>
</dbReference>
<dbReference type="HOGENOM" id="CLU_1205387_0_0_1"/>
<proteinExistence type="predicted"/>
<feature type="region of interest" description="Disordered" evidence="1">
    <location>
        <begin position="1"/>
        <end position="48"/>
    </location>
</feature>
<dbReference type="GeneID" id="18812577"/>